<keyword evidence="2" id="KW-1185">Reference proteome</keyword>
<dbReference type="Proteomes" id="UP000500686">
    <property type="component" value="Chromosome"/>
</dbReference>
<sequence length="456" mass="51849">MNKKMKFLFVGATTLTTVPTLAAACNNKDNKDNKEIEKLNNQIKDLEKQLKESKQKDIDLKQEIEKLNKEQQLELISRLDLTKDEKATLINKLNSGAGIAGAIVWYMRSAEARVQAVQAYKLATIAFDNLKKHAETDKIDYKAVDKTTGLVKNPETGKSVPVVFMDVDETVFVNEYVESWMVVDEHMDWGVVDKENNITAEDFKDSVDAKGKRRAVPGAIEFINHVFENGGIVMFNSGIRQLQPAIDGISKNLIAAGVKKEYVHDWMFWCSGVKPFQESDKTKYDPTPWKTAVELFKNEKTNQWATSKNERMNAVSDNTTGWDFSKSQQGAGDKVVTKVIMRIGDDFNDFYDDAYKHFKDMDKTREYYEANLKELFENINGAKGVKVTKTKTGEGKNAKVKVTTEKVDWHQFNVQVPGNAMYGGWTRGLNYGTYDKIWELLNDIKNNSKDNFSETK</sequence>
<gene>
    <name evidence="1" type="ORF">HLA87_02100</name>
</gene>
<reference evidence="1 2" key="1">
    <citation type="submission" date="2020-05" db="EMBL/GenBank/DDBJ databases">
        <title>Novel Mycoplasma species detected in Mirounga angustirostris (northern elephant seal) from the USA.</title>
        <authorList>
            <person name="Volokhov D.V."/>
        </authorList>
    </citation>
    <scope>NUCLEOTIDE SEQUENCE [LARGE SCALE GENOMIC DNA]</scope>
    <source>
        <strain evidence="1 2">Mirounga ES2806-GEN</strain>
    </source>
</reference>
<dbReference type="AlphaFoldDB" id="A0A6M4J9E5"/>
<dbReference type="SUPFAM" id="SSF56784">
    <property type="entry name" value="HAD-like"/>
    <property type="match status" value="1"/>
</dbReference>
<name>A0A6M4J9E5_9MOLU</name>
<proteinExistence type="predicted"/>
<dbReference type="InterPro" id="IPR036412">
    <property type="entry name" value="HAD-like_sf"/>
</dbReference>
<evidence type="ECO:0000313" key="2">
    <source>
        <dbReference type="Proteomes" id="UP000500686"/>
    </source>
</evidence>
<dbReference type="EMBL" id="CP053096">
    <property type="protein sequence ID" value="QJR43573.1"/>
    <property type="molecule type" value="Genomic_DNA"/>
</dbReference>
<organism evidence="1 2">
    <name type="scientific">Mycoplasma miroungigenitalium</name>
    <dbReference type="NCBI Taxonomy" id="754515"/>
    <lineage>
        <taxon>Bacteria</taxon>
        <taxon>Bacillati</taxon>
        <taxon>Mycoplasmatota</taxon>
        <taxon>Mollicutes</taxon>
        <taxon>Mycoplasmataceae</taxon>
        <taxon>Mycoplasma</taxon>
    </lineage>
</organism>
<dbReference type="InterPro" id="IPR005519">
    <property type="entry name" value="Acid_phosphat_B-like"/>
</dbReference>
<dbReference type="Gene3D" id="3.40.50.1000">
    <property type="entry name" value="HAD superfamily/HAD-like"/>
    <property type="match status" value="1"/>
</dbReference>
<accession>A0A6M4J9E5</accession>
<dbReference type="Pfam" id="PF03767">
    <property type="entry name" value="Acid_phosphat_B"/>
    <property type="match status" value="1"/>
</dbReference>
<dbReference type="PROSITE" id="PS51257">
    <property type="entry name" value="PROKAR_LIPOPROTEIN"/>
    <property type="match status" value="1"/>
</dbReference>
<evidence type="ECO:0000313" key="1">
    <source>
        <dbReference type="EMBL" id="QJR43573.1"/>
    </source>
</evidence>
<protein>
    <submittedName>
        <fullName evidence="1">Uncharacterized protein</fullName>
    </submittedName>
</protein>
<dbReference type="KEGG" id="mmir:HLA87_02100"/>
<dbReference type="RefSeq" id="WP_171111460.1">
    <property type="nucleotide sequence ID" value="NZ_CP053096.1"/>
</dbReference>
<dbReference type="InterPro" id="IPR023214">
    <property type="entry name" value="HAD_sf"/>
</dbReference>